<evidence type="ECO:0000313" key="1">
    <source>
        <dbReference type="EMBL" id="KAH3677522.1"/>
    </source>
</evidence>
<evidence type="ECO:0000313" key="2">
    <source>
        <dbReference type="Proteomes" id="UP000788993"/>
    </source>
</evidence>
<reference evidence="1" key="1">
    <citation type="journal article" date="2021" name="Open Biol.">
        <title>Shared evolutionary footprints suggest mitochondrial oxidative damage underlies multiple complex I losses in fungi.</title>
        <authorList>
            <person name="Schikora-Tamarit M.A."/>
            <person name="Marcet-Houben M."/>
            <person name="Nosek J."/>
            <person name="Gabaldon T."/>
        </authorList>
    </citation>
    <scope>NUCLEOTIDE SEQUENCE</scope>
    <source>
        <strain evidence="1">NCAIM Y.01608</strain>
    </source>
</reference>
<name>A0A9P8PSH5_9ASCO</name>
<sequence>MPQTAGVGCPSQPEGILFFGPLTRLAAAAFCCRKYLVMFHPVPMSTGESKNARSGGWEGYGDEVPLPVPLARACDGWLTCNPSIEAELKVDLHLPEMCAVSP</sequence>
<accession>A0A9P8PSH5</accession>
<protein>
    <submittedName>
        <fullName evidence="1">Uncharacterized protein</fullName>
    </submittedName>
</protein>
<organism evidence="1 2">
    <name type="scientific">Ogataea polymorpha</name>
    <dbReference type="NCBI Taxonomy" id="460523"/>
    <lineage>
        <taxon>Eukaryota</taxon>
        <taxon>Fungi</taxon>
        <taxon>Dikarya</taxon>
        <taxon>Ascomycota</taxon>
        <taxon>Saccharomycotina</taxon>
        <taxon>Pichiomycetes</taxon>
        <taxon>Pichiales</taxon>
        <taxon>Pichiaceae</taxon>
        <taxon>Ogataea</taxon>
    </lineage>
</organism>
<dbReference type="EMBL" id="JAEUBD010000108">
    <property type="protein sequence ID" value="KAH3677522.1"/>
    <property type="molecule type" value="Genomic_DNA"/>
</dbReference>
<comment type="caution">
    <text evidence="1">The sequence shown here is derived from an EMBL/GenBank/DDBJ whole genome shotgun (WGS) entry which is preliminary data.</text>
</comment>
<gene>
    <name evidence="1" type="ORF">OGATHE_000997</name>
</gene>
<reference evidence="1" key="2">
    <citation type="submission" date="2021-01" db="EMBL/GenBank/DDBJ databases">
        <authorList>
            <person name="Schikora-Tamarit M.A."/>
        </authorList>
    </citation>
    <scope>NUCLEOTIDE SEQUENCE</scope>
    <source>
        <strain evidence="1">NCAIM Y.01608</strain>
    </source>
</reference>
<dbReference type="AlphaFoldDB" id="A0A9P8PSH5"/>
<proteinExistence type="predicted"/>
<dbReference type="Proteomes" id="UP000788993">
    <property type="component" value="Unassembled WGS sequence"/>
</dbReference>
<keyword evidence="2" id="KW-1185">Reference proteome</keyword>